<keyword evidence="3" id="KW-0804">Transcription</keyword>
<feature type="domain" description="HTH araC/xylS-type" evidence="4">
    <location>
        <begin position="165"/>
        <end position="263"/>
    </location>
</feature>
<dbReference type="SUPFAM" id="SSF51215">
    <property type="entry name" value="Regulatory protein AraC"/>
    <property type="match status" value="1"/>
</dbReference>
<evidence type="ECO:0000259" key="4">
    <source>
        <dbReference type="PROSITE" id="PS01124"/>
    </source>
</evidence>
<evidence type="ECO:0000256" key="2">
    <source>
        <dbReference type="ARBA" id="ARBA00023125"/>
    </source>
</evidence>
<evidence type="ECO:0000256" key="1">
    <source>
        <dbReference type="ARBA" id="ARBA00023015"/>
    </source>
</evidence>
<evidence type="ECO:0000256" key="3">
    <source>
        <dbReference type="ARBA" id="ARBA00023163"/>
    </source>
</evidence>
<dbReference type="InterPro" id="IPR050204">
    <property type="entry name" value="AraC_XylS_family_regulators"/>
</dbReference>
<proteinExistence type="predicted"/>
<organism evidence="5 6">
    <name type="scientific">Cohnella yongneupensis</name>
    <dbReference type="NCBI Taxonomy" id="425006"/>
    <lineage>
        <taxon>Bacteria</taxon>
        <taxon>Bacillati</taxon>
        <taxon>Bacillota</taxon>
        <taxon>Bacilli</taxon>
        <taxon>Bacillales</taxon>
        <taxon>Paenibacillaceae</taxon>
        <taxon>Cohnella</taxon>
    </lineage>
</organism>
<dbReference type="SMART" id="SM00342">
    <property type="entry name" value="HTH_ARAC"/>
    <property type="match status" value="1"/>
</dbReference>
<dbReference type="InterPro" id="IPR037923">
    <property type="entry name" value="HTH-like"/>
</dbReference>
<evidence type="ECO:0000313" key="6">
    <source>
        <dbReference type="Proteomes" id="UP001596108"/>
    </source>
</evidence>
<dbReference type="InterPro" id="IPR018060">
    <property type="entry name" value="HTH_AraC"/>
</dbReference>
<gene>
    <name evidence="5" type="ORF">ACFPQ4_09915</name>
</gene>
<dbReference type="Pfam" id="PF02311">
    <property type="entry name" value="AraC_binding"/>
    <property type="match status" value="1"/>
</dbReference>
<keyword evidence="2" id="KW-0238">DNA-binding</keyword>
<dbReference type="Proteomes" id="UP001596108">
    <property type="component" value="Unassembled WGS sequence"/>
</dbReference>
<sequence>MPQAKINIPLENVANTIAGSIVYPPGGRFGPRIQQDVQLVMLYTGEMNVDIDGRRVSVTPGHVLLLKPGHEETFAFSRTEQTWHRWIAVHLTGLSAETIQRLYALPEVLPLTEEMNRLLDLLLVLQRQSPADDDAVRSLGLAAIHLYPIESQRALLQMEKHPAVYNALKWIDAHYADDITLKSLSSHAGLSPEHLLRLFKSQVRTTPIQYLWKVRIDRAIDLLTSTGLTVTEVAGRCGFKTSHHLARLIKQVTGRTASEIRRLSWGGLRK</sequence>
<accession>A0ABW0QY45</accession>
<protein>
    <submittedName>
        <fullName evidence="5">Helix-turn-helix domain-containing protein</fullName>
    </submittedName>
</protein>
<dbReference type="Pfam" id="PF12833">
    <property type="entry name" value="HTH_18"/>
    <property type="match status" value="1"/>
</dbReference>
<dbReference type="Gene3D" id="1.10.10.60">
    <property type="entry name" value="Homeodomain-like"/>
    <property type="match status" value="1"/>
</dbReference>
<name>A0ABW0QY45_9BACL</name>
<dbReference type="EMBL" id="JBHSNC010000027">
    <property type="protein sequence ID" value="MFC5529760.1"/>
    <property type="molecule type" value="Genomic_DNA"/>
</dbReference>
<dbReference type="RefSeq" id="WP_378111669.1">
    <property type="nucleotide sequence ID" value="NZ_JBHSNC010000027.1"/>
</dbReference>
<keyword evidence="1" id="KW-0805">Transcription regulation</keyword>
<dbReference type="InterPro" id="IPR014710">
    <property type="entry name" value="RmlC-like_jellyroll"/>
</dbReference>
<reference evidence="6" key="1">
    <citation type="journal article" date="2019" name="Int. J. Syst. Evol. Microbiol.">
        <title>The Global Catalogue of Microorganisms (GCM) 10K type strain sequencing project: providing services to taxonomists for standard genome sequencing and annotation.</title>
        <authorList>
            <consortium name="The Broad Institute Genomics Platform"/>
            <consortium name="The Broad Institute Genome Sequencing Center for Infectious Disease"/>
            <person name="Wu L."/>
            <person name="Ma J."/>
        </authorList>
    </citation>
    <scope>NUCLEOTIDE SEQUENCE [LARGE SCALE GENOMIC DNA]</scope>
    <source>
        <strain evidence="6">CGMCC 1.18578</strain>
    </source>
</reference>
<dbReference type="Gene3D" id="2.60.120.10">
    <property type="entry name" value="Jelly Rolls"/>
    <property type="match status" value="1"/>
</dbReference>
<dbReference type="SUPFAM" id="SSF46689">
    <property type="entry name" value="Homeodomain-like"/>
    <property type="match status" value="2"/>
</dbReference>
<dbReference type="PANTHER" id="PTHR46796">
    <property type="entry name" value="HTH-TYPE TRANSCRIPTIONAL ACTIVATOR RHAS-RELATED"/>
    <property type="match status" value="1"/>
</dbReference>
<evidence type="ECO:0000313" key="5">
    <source>
        <dbReference type="EMBL" id="MFC5529760.1"/>
    </source>
</evidence>
<dbReference type="InterPro" id="IPR009057">
    <property type="entry name" value="Homeodomain-like_sf"/>
</dbReference>
<dbReference type="PROSITE" id="PS01124">
    <property type="entry name" value="HTH_ARAC_FAMILY_2"/>
    <property type="match status" value="1"/>
</dbReference>
<dbReference type="InterPro" id="IPR003313">
    <property type="entry name" value="AraC-bd"/>
</dbReference>
<comment type="caution">
    <text evidence="5">The sequence shown here is derived from an EMBL/GenBank/DDBJ whole genome shotgun (WGS) entry which is preliminary data.</text>
</comment>
<keyword evidence="6" id="KW-1185">Reference proteome</keyword>